<dbReference type="InterPro" id="IPR050223">
    <property type="entry name" value="D-isomer_2-hydroxyacid_DH"/>
</dbReference>
<dbReference type="SUPFAM" id="SSF51735">
    <property type="entry name" value="NAD(P)-binding Rossmann-fold domains"/>
    <property type="match status" value="1"/>
</dbReference>
<name>A0A523UNW4_UNCT6</name>
<evidence type="ECO:0000313" key="7">
    <source>
        <dbReference type="Proteomes" id="UP000315525"/>
    </source>
</evidence>
<feature type="domain" description="D-isomer specific 2-hydroxyacid dehydrogenase NAD-binding" evidence="5">
    <location>
        <begin position="110"/>
        <end position="288"/>
    </location>
</feature>
<dbReference type="GO" id="GO:0030267">
    <property type="term" value="F:glyoxylate reductase (NADPH) activity"/>
    <property type="evidence" value="ECO:0007669"/>
    <property type="project" value="TreeGrafter"/>
</dbReference>
<keyword evidence="1 3" id="KW-0560">Oxidoreductase</keyword>
<dbReference type="EMBL" id="SOJN01000138">
    <property type="protein sequence ID" value="TET44099.1"/>
    <property type="molecule type" value="Genomic_DNA"/>
</dbReference>
<dbReference type="InterPro" id="IPR029752">
    <property type="entry name" value="D-isomer_DH_CS1"/>
</dbReference>
<dbReference type="InterPro" id="IPR006139">
    <property type="entry name" value="D-isomer_2_OHA_DH_cat_dom"/>
</dbReference>
<reference evidence="6 7" key="1">
    <citation type="submission" date="2019-03" db="EMBL/GenBank/DDBJ databases">
        <title>Metabolic potential of uncultured bacteria and archaea associated with petroleum seepage in deep-sea sediments.</title>
        <authorList>
            <person name="Dong X."/>
            <person name="Hubert C."/>
        </authorList>
    </citation>
    <scope>NUCLEOTIDE SEQUENCE [LARGE SCALE GENOMIC DNA]</scope>
    <source>
        <strain evidence="6">E44_bin18</strain>
    </source>
</reference>
<evidence type="ECO:0000313" key="6">
    <source>
        <dbReference type="EMBL" id="TET44099.1"/>
    </source>
</evidence>
<dbReference type="AlphaFoldDB" id="A0A523UNW4"/>
<evidence type="ECO:0000256" key="2">
    <source>
        <dbReference type="ARBA" id="ARBA00023027"/>
    </source>
</evidence>
<dbReference type="GO" id="GO:0005829">
    <property type="term" value="C:cytosol"/>
    <property type="evidence" value="ECO:0007669"/>
    <property type="project" value="TreeGrafter"/>
</dbReference>
<dbReference type="Gene3D" id="3.40.50.720">
    <property type="entry name" value="NAD(P)-binding Rossmann-like Domain"/>
    <property type="match status" value="2"/>
</dbReference>
<dbReference type="InterPro" id="IPR006140">
    <property type="entry name" value="D-isomer_DH_NAD-bd"/>
</dbReference>
<dbReference type="PANTHER" id="PTHR10996">
    <property type="entry name" value="2-HYDROXYACID DEHYDROGENASE-RELATED"/>
    <property type="match status" value="1"/>
</dbReference>
<keyword evidence="2" id="KW-0520">NAD</keyword>
<dbReference type="InterPro" id="IPR036291">
    <property type="entry name" value="NAD(P)-bd_dom_sf"/>
</dbReference>
<organism evidence="6 7">
    <name type="scientific">candidate division TA06 bacterium</name>
    <dbReference type="NCBI Taxonomy" id="2250710"/>
    <lineage>
        <taxon>Bacteria</taxon>
        <taxon>Bacteria division TA06</taxon>
    </lineage>
</organism>
<feature type="domain" description="D-isomer specific 2-hydroxyacid dehydrogenase catalytic" evidence="4">
    <location>
        <begin position="26"/>
        <end position="317"/>
    </location>
</feature>
<dbReference type="CDD" id="cd12165">
    <property type="entry name" value="2-Hacid_dh_6"/>
    <property type="match status" value="1"/>
</dbReference>
<evidence type="ECO:0008006" key="8">
    <source>
        <dbReference type="Google" id="ProtNLM"/>
    </source>
</evidence>
<protein>
    <recommendedName>
        <fullName evidence="8">Hydroxyacid dehydrogenase</fullName>
    </recommendedName>
</protein>
<evidence type="ECO:0000256" key="3">
    <source>
        <dbReference type="RuleBase" id="RU003719"/>
    </source>
</evidence>
<evidence type="ECO:0000259" key="4">
    <source>
        <dbReference type="Pfam" id="PF00389"/>
    </source>
</evidence>
<dbReference type="Pfam" id="PF00389">
    <property type="entry name" value="2-Hacid_dh"/>
    <property type="match status" value="1"/>
</dbReference>
<gene>
    <name evidence="6" type="ORF">E3J62_11260</name>
</gene>
<evidence type="ECO:0000256" key="1">
    <source>
        <dbReference type="ARBA" id="ARBA00023002"/>
    </source>
</evidence>
<dbReference type="Proteomes" id="UP000315525">
    <property type="component" value="Unassembled WGS sequence"/>
</dbReference>
<accession>A0A523UNW4</accession>
<dbReference type="PROSITE" id="PS00065">
    <property type="entry name" value="D_2_HYDROXYACID_DH_1"/>
    <property type="match status" value="1"/>
</dbReference>
<evidence type="ECO:0000259" key="5">
    <source>
        <dbReference type="Pfam" id="PF02826"/>
    </source>
</evidence>
<dbReference type="SUPFAM" id="SSF52283">
    <property type="entry name" value="Formate/glycerate dehydrogenase catalytic domain-like"/>
    <property type="match status" value="1"/>
</dbReference>
<proteinExistence type="inferred from homology"/>
<dbReference type="GO" id="GO:0016618">
    <property type="term" value="F:hydroxypyruvate reductase [NAD(P)H] activity"/>
    <property type="evidence" value="ECO:0007669"/>
    <property type="project" value="TreeGrafter"/>
</dbReference>
<dbReference type="PANTHER" id="PTHR10996:SF178">
    <property type="entry name" value="2-HYDROXYACID DEHYDROGENASE YGL185C-RELATED"/>
    <property type="match status" value="1"/>
</dbReference>
<comment type="caution">
    <text evidence="6">The sequence shown here is derived from an EMBL/GenBank/DDBJ whole genome shotgun (WGS) entry which is preliminary data.</text>
</comment>
<sequence length="325" mass="36336">MEERTILVGFEPTDRDRELAKSLEPLARVYFQKDLSRTELDRVRKRVEVLIVGGWRGTIGREMISSMSELRLIQALAAGVNHVPFSSLKRSVMVSTGSGASSPQIAEHVFALMLSTAKNVVRHTEAMRKGLFPQGEESKVLCGRILGVLGVGSIGCHVARLGKCLGMVVFGCDIKEPPSEVLDRFYDFETLKKFLGEVDFLVISVPLTKKTEELIGKAEISSMKPDATLVNVSRGAVIKEKDLFDHLEANPSFTACLDVWWKYTADKTFKQNLPFERLDNVVMTPHNAAFYPGYHEKMVEFAFNKVLKYLKGESLEDLADPSDYV</sequence>
<dbReference type="Pfam" id="PF02826">
    <property type="entry name" value="2-Hacid_dh_C"/>
    <property type="match status" value="1"/>
</dbReference>
<dbReference type="GO" id="GO:0051287">
    <property type="term" value="F:NAD binding"/>
    <property type="evidence" value="ECO:0007669"/>
    <property type="project" value="InterPro"/>
</dbReference>
<comment type="similarity">
    <text evidence="3">Belongs to the D-isomer specific 2-hydroxyacid dehydrogenase family.</text>
</comment>